<dbReference type="InterPro" id="IPR011990">
    <property type="entry name" value="TPR-like_helical_dom_sf"/>
</dbReference>
<comment type="pathway">
    <text evidence="3">Porphyrin-containing compound metabolism; protoheme biosynthesis.</text>
</comment>
<evidence type="ECO:0000313" key="13">
    <source>
        <dbReference type="Proteomes" id="UP000094769"/>
    </source>
</evidence>
<keyword evidence="6 10" id="KW-0812">Transmembrane</keyword>
<dbReference type="RefSeq" id="WP_069121135.1">
    <property type="nucleotide sequence ID" value="NZ_MARB01000002.1"/>
</dbReference>
<comment type="function">
    <text evidence="1">Involved in a late step of protoheme IX synthesis.</text>
</comment>
<dbReference type="GO" id="GO:0006779">
    <property type="term" value="P:porphyrin-containing compound biosynthetic process"/>
    <property type="evidence" value="ECO:0007669"/>
    <property type="project" value="UniProtKB-KW"/>
</dbReference>
<keyword evidence="8 10" id="KW-0472">Membrane</keyword>
<evidence type="ECO:0000313" key="12">
    <source>
        <dbReference type="EMBL" id="ODJ89414.1"/>
    </source>
</evidence>
<keyword evidence="7 10" id="KW-1133">Transmembrane helix</keyword>
<protein>
    <submittedName>
        <fullName evidence="12">Putative protoheme IX biogenesis protein</fullName>
    </submittedName>
</protein>
<evidence type="ECO:0000256" key="7">
    <source>
        <dbReference type="ARBA" id="ARBA00022989"/>
    </source>
</evidence>
<keyword evidence="4" id="KW-1003">Cell membrane</keyword>
<dbReference type="UniPathway" id="UPA00252"/>
<evidence type="ECO:0000259" key="11">
    <source>
        <dbReference type="Pfam" id="PF07219"/>
    </source>
</evidence>
<dbReference type="AlphaFoldDB" id="A0A7Z0VPJ6"/>
<evidence type="ECO:0000256" key="6">
    <source>
        <dbReference type="ARBA" id="ARBA00022692"/>
    </source>
</evidence>
<evidence type="ECO:0000256" key="1">
    <source>
        <dbReference type="ARBA" id="ARBA00002962"/>
    </source>
</evidence>
<gene>
    <name evidence="12" type="ORF">CODIS_05130</name>
</gene>
<keyword evidence="5" id="KW-0997">Cell inner membrane</keyword>
<dbReference type="InterPro" id="IPR005254">
    <property type="entry name" value="Heme_biosyn_assoc_TPR_pro"/>
</dbReference>
<feature type="transmembrane region" description="Helical" evidence="10">
    <location>
        <begin position="39"/>
        <end position="59"/>
    </location>
</feature>
<proteinExistence type="predicted"/>
<dbReference type="Pfam" id="PF07219">
    <property type="entry name" value="HemY_N"/>
    <property type="match status" value="1"/>
</dbReference>
<evidence type="ECO:0000256" key="9">
    <source>
        <dbReference type="ARBA" id="ARBA00023244"/>
    </source>
</evidence>
<keyword evidence="9" id="KW-0627">Porphyrin biosynthesis</keyword>
<comment type="subcellular location">
    <subcellularLocation>
        <location evidence="2">Cell inner membrane</location>
        <topology evidence="2">Multi-pass membrane protein</topology>
    </subcellularLocation>
</comment>
<sequence>MRTLIAAFLALFAAVAITLLVRQDSGYILIGYGHWTIEGSLALFSLAMLALFLVAYIAIRTASRIWQMPERVAEWRRKRRSLKARQALTRGLVELAEGRWKVAERHLTRNVAQSETPLLNYLAAARAAQLQGEHTRRDDYLHLAHESMPSADVAVGLTQAELQLAHQQYEQALATLMHVRSLSPKHNYVLTLLKKLYENLGEWNKLEEMLPELKRRKVINESDYQELEIRVYRERLKQESSTLEGLVQYWSRIPKGIRQMQEILFEYCEYMMALDAGSRIEPLIAASLQREWNSELVTLYGLIELANPSHQLEMAEGWLKSRQEDAGLLLTLARLSLQNKLWGKARSYLEASIGISATAESYQQLGLLLERLGEDDGALRCFRAGLALQHAEPQRSLPPIGNRPVLSNKSVVDDAVYSESLNTPARS</sequence>
<evidence type="ECO:0000256" key="10">
    <source>
        <dbReference type="SAM" id="Phobius"/>
    </source>
</evidence>
<evidence type="ECO:0000256" key="2">
    <source>
        <dbReference type="ARBA" id="ARBA00004429"/>
    </source>
</evidence>
<dbReference type="InterPro" id="IPR010817">
    <property type="entry name" value="HemY_N"/>
</dbReference>
<reference evidence="12 13" key="1">
    <citation type="submission" date="2016-06" db="EMBL/GenBank/DDBJ databases">
        <title>Genome sequence of endosymbiont of Candidatus Endolucinida thiodiazotropha.</title>
        <authorList>
            <person name="Poehlein A."/>
            <person name="Koenig S."/>
            <person name="Heiden S.E."/>
            <person name="Thuermer A."/>
            <person name="Voget S."/>
            <person name="Daniel R."/>
            <person name="Markert S."/>
            <person name="Gros O."/>
            <person name="Schweder T."/>
        </authorList>
    </citation>
    <scope>NUCLEOTIDE SEQUENCE [LARGE SCALE GENOMIC DNA]</scope>
    <source>
        <strain evidence="12 13">COS</strain>
    </source>
</reference>
<dbReference type="NCBIfam" id="TIGR00540">
    <property type="entry name" value="TPR_hemY_coli"/>
    <property type="match status" value="1"/>
</dbReference>
<accession>A0A7Z0VPJ6</accession>
<dbReference type="GO" id="GO:0005886">
    <property type="term" value="C:plasma membrane"/>
    <property type="evidence" value="ECO:0007669"/>
    <property type="project" value="UniProtKB-SubCell"/>
</dbReference>
<dbReference type="Proteomes" id="UP000094769">
    <property type="component" value="Unassembled WGS sequence"/>
</dbReference>
<evidence type="ECO:0000256" key="8">
    <source>
        <dbReference type="ARBA" id="ARBA00023136"/>
    </source>
</evidence>
<dbReference type="GO" id="GO:0042168">
    <property type="term" value="P:heme metabolic process"/>
    <property type="evidence" value="ECO:0007669"/>
    <property type="project" value="InterPro"/>
</dbReference>
<comment type="caution">
    <text evidence="12">The sequence shown here is derived from an EMBL/GenBank/DDBJ whole genome shotgun (WGS) entry which is preliminary data.</text>
</comment>
<evidence type="ECO:0000256" key="5">
    <source>
        <dbReference type="ARBA" id="ARBA00022519"/>
    </source>
</evidence>
<dbReference type="OrthoDB" id="7053339at2"/>
<name>A0A7Z0VPJ6_9GAMM</name>
<dbReference type="EMBL" id="MARB01000002">
    <property type="protein sequence ID" value="ODJ89414.1"/>
    <property type="molecule type" value="Genomic_DNA"/>
</dbReference>
<keyword evidence="13" id="KW-1185">Reference proteome</keyword>
<feature type="domain" description="HemY N-terminal" evidence="11">
    <location>
        <begin position="26"/>
        <end position="132"/>
    </location>
</feature>
<dbReference type="Gene3D" id="1.25.40.10">
    <property type="entry name" value="Tetratricopeptide repeat domain"/>
    <property type="match status" value="2"/>
</dbReference>
<organism evidence="12 13">
    <name type="scientific">Candidatus Thiodiazotropha endolucinida</name>
    <dbReference type="NCBI Taxonomy" id="1655433"/>
    <lineage>
        <taxon>Bacteria</taxon>
        <taxon>Pseudomonadati</taxon>
        <taxon>Pseudomonadota</taxon>
        <taxon>Gammaproteobacteria</taxon>
        <taxon>Chromatiales</taxon>
        <taxon>Sedimenticolaceae</taxon>
        <taxon>Candidatus Thiodiazotropha</taxon>
    </lineage>
</organism>
<evidence type="ECO:0000256" key="4">
    <source>
        <dbReference type="ARBA" id="ARBA00022475"/>
    </source>
</evidence>
<evidence type="ECO:0000256" key="3">
    <source>
        <dbReference type="ARBA" id="ARBA00004744"/>
    </source>
</evidence>
<dbReference type="SUPFAM" id="SSF48452">
    <property type="entry name" value="TPR-like"/>
    <property type="match status" value="2"/>
</dbReference>